<dbReference type="EMBL" id="JASNRB020000013">
    <property type="protein sequence ID" value="MFJ1470170.1"/>
    <property type="molecule type" value="Genomic_DNA"/>
</dbReference>
<proteinExistence type="predicted"/>
<keyword evidence="2" id="KW-1185">Reference proteome</keyword>
<evidence type="ECO:0000313" key="2">
    <source>
        <dbReference type="Proteomes" id="UP001168096"/>
    </source>
</evidence>
<name>A0ACC7MDH5_9BURK</name>
<comment type="caution">
    <text evidence="1">The sequence shown here is derived from an EMBL/GenBank/DDBJ whole genome shotgun (WGS) entry which is preliminary data.</text>
</comment>
<dbReference type="Proteomes" id="UP001168096">
    <property type="component" value="Unassembled WGS sequence"/>
</dbReference>
<sequence length="232" mass="25368">MTTPTTTQLAGSVVIFSEIEAMRSGGGFWSNNNGWTVLADATLFTHEERRTFGLPFILATLPDANWLAGSDAERANLAARIKTALIEDGFAVALAPDGRWYSADEQDRDEVTEGEYHTENMAWRDLAESRRHVLEEAGLDPAGAFPAVTSSMQMAMQKKHVSRDAATVLHTVSREGEELELRVCGCGTGAYFEWVDHLGDPVGDVFTEMDFDKVEETLALIDRDIAAPGATL</sequence>
<reference evidence="1" key="1">
    <citation type="submission" date="2024-11" db="EMBL/GenBank/DDBJ databases">
        <title>Description of Massilia orientalis sp. nov., isolated from rhizosphere soil of Ageratina adenophora.</title>
        <authorList>
            <person name="Wang Y."/>
        </authorList>
    </citation>
    <scope>NUCLEOTIDE SEQUENCE</scope>
    <source>
        <strain evidence="1">YIM B02787</strain>
    </source>
</reference>
<protein>
    <submittedName>
        <fullName evidence="1">Uncharacterized protein</fullName>
    </submittedName>
</protein>
<evidence type="ECO:0000313" key="1">
    <source>
        <dbReference type="EMBL" id="MFJ1470170.1"/>
    </source>
</evidence>
<gene>
    <name evidence="1" type="ORF">QPK29_020860</name>
</gene>
<organism evidence="1 2">
    <name type="scientific">Massilia orientalis</name>
    <dbReference type="NCBI Taxonomy" id="3050128"/>
    <lineage>
        <taxon>Bacteria</taxon>
        <taxon>Pseudomonadati</taxon>
        <taxon>Pseudomonadota</taxon>
        <taxon>Betaproteobacteria</taxon>
        <taxon>Burkholderiales</taxon>
        <taxon>Oxalobacteraceae</taxon>
        <taxon>Telluria group</taxon>
        <taxon>Massilia</taxon>
    </lineage>
</organism>
<accession>A0ACC7MDH5</accession>